<feature type="domain" description="Fibronectin type-III" evidence="5">
    <location>
        <begin position="5647"/>
        <end position="5757"/>
    </location>
</feature>
<keyword evidence="2" id="KW-0393">Immunoglobulin domain</keyword>
<dbReference type="FunFam" id="2.60.40.10:FF:000107">
    <property type="entry name" value="Myosin, light chain kinase a"/>
    <property type="match status" value="1"/>
</dbReference>
<reference evidence="6 7" key="1">
    <citation type="submission" date="2019-03" db="EMBL/GenBank/DDBJ databases">
        <title>An improved genome assembly of the fluke Schistosoma japonicum.</title>
        <authorList>
            <person name="Hu W."/>
            <person name="Luo F."/>
            <person name="Yin M."/>
            <person name="Mo X."/>
            <person name="Sun C."/>
            <person name="Wu Q."/>
            <person name="Zhu B."/>
            <person name="Xiang M."/>
            <person name="Wang J."/>
            <person name="Wang Y."/>
            <person name="Zhang T."/>
            <person name="Xu B."/>
            <person name="Zheng H."/>
            <person name="Feng Z."/>
        </authorList>
    </citation>
    <scope>NUCLEOTIDE SEQUENCE [LARGE SCALE GENOMIC DNA]</scope>
    <source>
        <strain evidence="6">HuSjv2</strain>
        <tissue evidence="6">Worms</tissue>
    </source>
</reference>
<dbReference type="PROSITE" id="PS50835">
    <property type="entry name" value="IG_LIKE"/>
    <property type="match status" value="10"/>
</dbReference>
<feature type="domain" description="Fibronectin type-III" evidence="5">
    <location>
        <begin position="2885"/>
        <end position="2985"/>
    </location>
</feature>
<dbReference type="CDD" id="cd00096">
    <property type="entry name" value="Ig"/>
    <property type="match status" value="4"/>
</dbReference>
<dbReference type="Gene3D" id="2.60.40.10">
    <property type="entry name" value="Immunoglobulins"/>
    <property type="match status" value="49"/>
</dbReference>
<feature type="domain" description="Ig-like" evidence="4">
    <location>
        <begin position="1952"/>
        <end position="2029"/>
    </location>
</feature>
<dbReference type="GO" id="GO:0030017">
    <property type="term" value="C:sarcomere"/>
    <property type="evidence" value="ECO:0007669"/>
    <property type="project" value="UniProtKB-ARBA"/>
</dbReference>
<feature type="domain" description="Ig-like" evidence="4">
    <location>
        <begin position="3292"/>
        <end position="3410"/>
    </location>
</feature>
<feature type="domain" description="Ig-like" evidence="4">
    <location>
        <begin position="2684"/>
        <end position="2779"/>
    </location>
</feature>
<keyword evidence="1" id="KW-0677">Repeat</keyword>
<dbReference type="SUPFAM" id="SSF49265">
    <property type="entry name" value="Fibronectin type III"/>
    <property type="match status" value="17"/>
</dbReference>
<feature type="domain" description="Fibronectin type-III" evidence="5">
    <location>
        <begin position="810"/>
        <end position="919"/>
    </location>
</feature>
<feature type="domain" description="Fibronectin type-III" evidence="5">
    <location>
        <begin position="1335"/>
        <end position="1432"/>
    </location>
</feature>
<organism evidence="6 7">
    <name type="scientific">Schistosoma japonicum</name>
    <name type="common">Blood fluke</name>
    <dbReference type="NCBI Taxonomy" id="6182"/>
    <lineage>
        <taxon>Eukaryota</taxon>
        <taxon>Metazoa</taxon>
        <taxon>Spiralia</taxon>
        <taxon>Lophotrochozoa</taxon>
        <taxon>Platyhelminthes</taxon>
        <taxon>Trematoda</taxon>
        <taxon>Digenea</taxon>
        <taxon>Strigeidida</taxon>
        <taxon>Schistosomatoidea</taxon>
        <taxon>Schistosomatidae</taxon>
        <taxon>Schistosoma</taxon>
    </lineage>
</organism>
<comment type="caution">
    <text evidence="6">The sequence shown here is derived from an EMBL/GenBank/DDBJ whole genome shotgun (WGS) entry which is preliminary data.</text>
</comment>
<dbReference type="InterPro" id="IPR050964">
    <property type="entry name" value="Striated_Muscle_Regulatory"/>
</dbReference>
<dbReference type="FunFam" id="2.60.40.10:FF:000056">
    <property type="entry name" value="twitchin isoform X4"/>
    <property type="match status" value="1"/>
</dbReference>
<evidence type="ECO:0000256" key="2">
    <source>
        <dbReference type="ARBA" id="ARBA00023319"/>
    </source>
</evidence>
<feature type="domain" description="Fibronectin type-III" evidence="5">
    <location>
        <begin position="295"/>
        <end position="393"/>
    </location>
</feature>
<protein>
    <submittedName>
        <fullName evidence="6">Titin</fullName>
    </submittedName>
</protein>
<evidence type="ECO:0000259" key="5">
    <source>
        <dbReference type="PROSITE" id="PS50853"/>
    </source>
</evidence>
<dbReference type="Pfam" id="PF00041">
    <property type="entry name" value="fn3"/>
    <property type="match status" value="23"/>
</dbReference>
<feature type="domain" description="Ig-like" evidence="4">
    <location>
        <begin position="601"/>
        <end position="695"/>
    </location>
</feature>
<feature type="domain" description="Fibronectin type-III" evidence="5">
    <location>
        <begin position="3984"/>
        <end position="4083"/>
    </location>
</feature>
<feature type="domain" description="Fibronectin type-III" evidence="5">
    <location>
        <begin position="2987"/>
        <end position="3091"/>
    </location>
</feature>
<feature type="compositionally biased region" description="Low complexity" evidence="3">
    <location>
        <begin position="4870"/>
        <end position="4883"/>
    </location>
</feature>
<feature type="domain" description="Fibronectin type-III" evidence="5">
    <location>
        <begin position="4539"/>
        <end position="4650"/>
    </location>
</feature>
<dbReference type="PROSITE" id="PS50853">
    <property type="entry name" value="FN3"/>
    <property type="match status" value="32"/>
</dbReference>
<feature type="domain" description="Fibronectin type-III" evidence="5">
    <location>
        <begin position="4313"/>
        <end position="4423"/>
    </location>
</feature>
<accession>A0A4Z2D8P4</accession>
<feature type="domain" description="Fibronectin type-III" evidence="5">
    <location>
        <begin position="405"/>
        <end position="505"/>
    </location>
</feature>
<dbReference type="InterPro" id="IPR007110">
    <property type="entry name" value="Ig-like_dom"/>
</dbReference>
<dbReference type="InterPro" id="IPR003598">
    <property type="entry name" value="Ig_sub2"/>
</dbReference>
<feature type="non-terminal residue" evidence="6">
    <location>
        <position position="5885"/>
    </location>
</feature>
<feature type="domain" description="Fibronectin type-III" evidence="5">
    <location>
        <begin position="12"/>
        <end position="113"/>
    </location>
</feature>
<evidence type="ECO:0000256" key="1">
    <source>
        <dbReference type="ARBA" id="ARBA00022737"/>
    </source>
</evidence>
<dbReference type="CDD" id="cd00063">
    <property type="entry name" value="FN3"/>
    <property type="match status" value="31"/>
</dbReference>
<feature type="domain" description="Fibronectin type-III" evidence="5">
    <location>
        <begin position="2374"/>
        <end position="2486"/>
    </location>
</feature>
<feature type="region of interest" description="Disordered" evidence="3">
    <location>
        <begin position="4524"/>
        <end position="4545"/>
    </location>
</feature>
<feature type="domain" description="Ig-like" evidence="4">
    <location>
        <begin position="2047"/>
        <end position="2134"/>
    </location>
</feature>
<dbReference type="STRING" id="6182.A0A4Z2D8P4"/>
<feature type="domain" description="Ig-like" evidence="4">
    <location>
        <begin position="505"/>
        <end position="596"/>
    </location>
</feature>
<feature type="domain" description="Fibronectin type-III" evidence="5">
    <location>
        <begin position="3881"/>
        <end position="3982"/>
    </location>
</feature>
<evidence type="ECO:0000313" key="6">
    <source>
        <dbReference type="EMBL" id="TNN12865.1"/>
    </source>
</evidence>
<feature type="region of interest" description="Disordered" evidence="3">
    <location>
        <begin position="4870"/>
        <end position="4899"/>
    </location>
</feature>
<evidence type="ECO:0000313" key="7">
    <source>
        <dbReference type="Proteomes" id="UP000311919"/>
    </source>
</evidence>
<dbReference type="PANTHER" id="PTHR13817:SF151">
    <property type="entry name" value="TITIN"/>
    <property type="match status" value="1"/>
</dbReference>
<dbReference type="PANTHER" id="PTHR13817">
    <property type="entry name" value="TITIN"/>
    <property type="match status" value="1"/>
</dbReference>
<gene>
    <name evidence="6" type="ORF">EWB00_003324</name>
</gene>
<proteinExistence type="predicted"/>
<dbReference type="FunFam" id="2.60.40.10:FF:000031">
    <property type="entry name" value="Myosin-binding protein C, slow type"/>
    <property type="match status" value="1"/>
</dbReference>
<feature type="domain" description="Fibronectin type-III" evidence="5">
    <location>
        <begin position="3529"/>
        <end position="3621"/>
    </location>
</feature>
<sequence>MNHLNVVLAPSTPVNIKIIITPPEDSSSKPKLNITWQQPDEIPVTQFYIELKPEDDKSWQDVSADFTITEPQAILPTDNLQEFVSYEFRITAENEAGKSAPSLPSNPIKLGIPLEFIRPLTDVTVSEMTSEAIILECELSRTPREKVQWLKDGKTLASRLPTRMRVEELENGKVHRITFSPLTEEDLGVYSVKVENLSSEARVDMKIAPTLKLSESFRDKVIMKAGEAAVFEIPFVASPKPTSPRFKADVVSGLTSLPVSKVKREDAGEYSVVISNELGEVTVSIELIVLDKPSVPRNLLVSENTGESVLFSWTEPEFLGLHPDVAVSGGLSYVVEMRESSQRASRSVTVTSELSSRIDKLQVNKSYVFSVAAKNDVGQSEFAETSPVSTKLEYGPPPSPINVTAVVNPEKASISDQRIELTWEQPTDQVSGSGPVTNFYIELKPEGSTRWQDVSADFTITEPHFTLPTDKLQEFVSYEFRVTSENKAGKSKPSSPSNSIQLGIPLEFIRPLTDVTVSEMTSEAIILECELSRTPREKVQWLKDGKTLASRLPTRMRVEELENGKVHRITFSPLTEEDLGVYSVKVENLSSEARVDMKIAPTLKLSESFRDKVIMKAGEAAVFEIPFVASPKPTVTWSWRPRTRPDADLGSPQSPRFKADVVSGLTSLPVSKVKREDAGEYSVVISNELGEVTVSIELIVLDKPSVPRNLLVSENTGESVLFSWTEPEFLGLHPDVAVSGGLSYVVEMRESSQRASRSVTVTSELSSRIDKLQVNKSYVFSVAAKNDVGQSEFAETSPVSTKLEYGPPKPPLNVVALVSPSLAEPEDQIITVSWSEPEMTTKISESTPLHYIVEYKVDEGRAWNKLICGKEVTGVKLDFAPIKESMSADKSYTFRVTAVNKAGASEPSKPSNSIRLGVLLEFIRPLEDLIITNVEPIEYKLECELSRKPRTMIAWSKDNKPLVIRSDDNRVKFVDQGIIQSITFSRLIDTDVGEYSIQVENISSKCKLEIKAPPIIPISDQFEDHITLKAGSSKILEIPFVSSPKPKVKWTWAPSTDLNQEQLPRFKPDIVAGLTTLPLSRVKREDSGAYKVTISNDLGEISITTFVTVIDKPSPPINLAISDATEKSVTFSWEAPINVSENESLNYVVNYRNATKYSSQPVSVCVTKELKTLIDGLQLGSQYIFSVCARNEVGDSAFADSQPFLIKYSFDPPEAPGTPQVTVLESGRVSLEWTPPPSDGGSPITEYLIESISERSAAKGQRRTSAYGSRVQWNPLTSGVAFESNVQPKATVTGLSLDMQYTFRVCAVNKAGKGPFSSPSEICSPLVKPPKVPGKPGPLTAKPLDTTTVNLTWTPGIVNDDFGPADYYIIEACENDGNEWKAVGKTIKSDDCSLDVNNLDSSTRYQFRVRGVNKEGIGEPSKPSEYICLKKDAPLAITKHLESIHLDEIPQTIQFECHLSKLPQKIQWFYNGKRLDTTNLRKYRITDDGQIQKLEVLKVTLDDVGEYSIKIDKLESKATFEIKLAPKLCLPDDFSDTIVLTQGSSRNIEIPFTSCPPATSIVWYWNGSRTLPDPTKRTVPDNDSKCQAVLRLTTVQVSDAGIYEAVITNSYGEAKVTITLKVLGTPGPVTSLEAHVESPTEVSVLWKPPEDDGGSPVTGYKIEQRQLAAERGGVLRSQAKEWKALASVSSKSKVSEEEEPFIHRITGLTEGATYLFGISAVNDCGTGPRKEISDGLTMKSPYDVPEIPKNLTANPINHSTIQLEFKLPITHVEAPITSVMVDYRPKNVSRWKTQTFEPCSTVTIDKLEANTEYEFCVYCTNLAGKSEQTNPVKAKTKQLPKPPDAPKLDNVTPVNTNSIKVNWSSPPTDGDSPIISYQIELCDAKSGVEVWKPIDALNINSADQHLLSPDEQISYELIVKNLDNSKSFKFRVIAVNSIGPGKPSKSSQPIIPGIEVSLIRPLNDVCFDEIPKPGTIVDLECELSEPNCRVSWLRDGKPITLGKKYDFSPEGNVYHLVINDITLEDMGVYELNYKKLRTQCKVEAKIPPTLLEDTEENQIRRVNVGSNCVLEVPFKAYPKPTVKWLAQGIPVNDKTKRYQINVVAGLTSLSIQRVQKDDSGQLVAMIENEHGKLTWKCELIVVDKPKPVDNLTAEPSTDRVHMLISWKPPRKDIDNPITHYEIEYRNTKNRAWQTLKDSSSDADDLLKVPGDLSKFEIPITEKETAYSLAPNTDYYFRVIVVNNVGKSEPTETIKAVKTPALPKPPKLKYDTALETCKVVTGQKHAIPVSVEGEPLPQVDWKFIPDGQPDNIESSIPSDVQTEASGPDQDGVNKIALKFRKISRSCDGTYILTAINSGGEAHAKFRVVVLGLPSAPLDLVASNLSKTSIRLKWLPPTDTGGSQLINYVIEQAVVRSNVASPSSVGYWEPVTRNLPVHEAFDGSTGCVYDIVNLAPEKYMLFRVAAQNKQGVGEFEATKSPLLVTSPHNLPGPPRDLNGKVDKDGQVHLEWKQPQQDGGDKIINYIVEKCSSLKDANWSEIQFPESSDTKRIISKLRDGICYFRVSAVNDAGKSSPSNIIDIDVKKGSDKPDQPGQPTVEVIADGAVQLRWAQPLNEGTGGPIKGYEVQICEVGSVKWKPTSSDLCSANETRLTGLLSTQDYLFRVIAVNDAGESIPSEPSRPIRPATDVDFVRHLENQLITELPTDVVFECELSRPGLTLIWSKDGRDLNLSSRCIYDVVGEGDKAFCIHQLTLVKVSPDEQGIYSARLVTGKKTEAALTIECPPKINYEGSSEIQLLSGKSLVVEVPYTGAPLPDVNWSFNNGPLPIGAKRESPIASVDTVYGLTCLRLRHVTGEASGNYKLLISNEMGKATLELTVIVLDTPGPVSQLKATVQNQPSGTVLLTWQAPKDVGGSPIIGYLVEKREANKRSWTPFSSQIKELSCTIDGLIANTGYFFRVMAQNISGCSEPTETDVSVVIPCLTKPPSAPGTPEASDIGTDSCRVSWEPPSSDGGARLTFYYLEKRANLKGNWVRACADKLPILANDVKSTYVTKVTGLVPDNVYEFRVAAENADFMVGEYSNSSHRISTQLPFSVPGKPSRPEIKNITETTVGLAWKSPYDDGGDAVKKYVVQYKTTSSGEWKTVSEMPIDLEFTVAHLQSDEQYEFRVAAINSAGQGPWSDPSDPCNPAKAIESAKPSLVNPLSNVTVLVGQSVELYCDFQLGEPKGNVTWFKDDKPIRSQVKYSTSSAWERRANLKINRAKLEDAGVFSCVAENPSGKAETACRVVVAQKPVLQLELDKSTSSSVTGTSSKSDQLTGRVGGCLVLKATCEAVPDCESIVWFIKGKQVDSSLDSELLSRVIINDAYTSRVTSGPKPKVSLLTISNLHLSDAGEYGCSSVNEVGNDQAALKLIIHDRPQPPMSIEVTENRGEDWLEVKWERPASDGGLKLTRYVIERRVVAGGQTTSVRETNWSSVGQTGPYDDRLRIKNCVPGTVYSFRIFAENEIGMSDPTEIESPYQMKSYTDLLSPPTHVTAERLSPREAKIQWRSPVCDDSDSIQGYMVELRESPDPKGQYTSKWTQAIDDLHPDMFVQFRVRARNPIGFSEPSEPSDWIEPIVKKPYDSVDEKIRKEDDITKLPKDVKPVLDIVQEVIALKEAVRPKKTIVKEAPQLQLISEDTYRLKPGHNLRVGVRVDSGSKANVELLTASGQPLLGNALGRTRIEQFGDDFYVNLRNVNLSDSGTYCIKATNAAGESSQLIHLIVLTEPLPPKSPVLAKVIESPKEHSDGATIELTWGSSPLRDGECPILGYYVERREGQRRQQFNYPIRLIGADKLSVRIPDLKPGIEYIFRVSSFNDVGSSEPTYSEPLVIKSPYSVPDAPEGPLTCSDLTDSSLKLNWLPPEDNGGLPVKRYYVEMKDVGNPAGWLPLGTVSGDSTSFLVSGLQQGYAYRFRVRAANDEGSGDWLETDKSISFRRPITKPSQPEGPLRMLPDGDRAVRLTWNAPLDDGGSPIKDFIVEVCLDRSGEHWQPVGEVRGLNKRIENLIPDGIYSFRVSARNEGDKVGPPLYSEIYKPGAPMTPPGQPVGPLKATCIGIGQVKLEWKPPIVGGQTGCGVPDEYLIERYEQKKARWAYAARHSASAGTSVVVSNLQPGSECQFRVRAENRSGSGPFLESDRPITIISPFNPPSPPEGPINISEVQTGASRADCSARISWRPPIDTGGLPLIRYILQMRYANTPGWHRVTGLQRTISTDEISDKLDTEGTDLATTSLVTGLMQGQRYIFRVAAVNEVGTGAFLESETFEMPEDDSCKPKADWVRIAGKSADSVTVEWLVPHDCRHDHGPNRAHHLAIDGFRVFVRPATTPQPSDTSQWQQVAELDHYLNRLVVGNLKPNQFYYFGVAAVNQSGQGEIISTKEPVCPEAITTVPSQPIGPLQVTNITDNSCQLSWLSPASDGGSPILGYRIYKREMYRRSWQEIGRITELSGLTSSRQLQFQVQYLMHGTAYEFRVVAENKNGLSEPLDTQAQVHPAKETSVPGPPRGPLRVREVPGSIGTLELSWSPPYELGGLPILGYQLEIRQGRSFNWKSYTPSNELVACGPEYKFQPSHIITDIQPNKEYFFRVSAVNKEGISLPLTADDSYVKNINLAPPKLVMGRRIAPEEAEYQSHVKPILQVSWEWSPLMTHEPQPTGFQVERLNMSSQKVKWEPIDFIPVSDREQTNYIHQSVSPSCDGSYKFRVSSVYNEGASQPVETGVILVNPPTIRRPDSTTPSNYIPPVSSVLLKSDSRLGYELEWAAPEGQGAEDIRGYTLEGWDSKKQRWAPLTEIPVSAPRQLSLVAPYTPDKDYKLRIISHGKTGKSIPTEFGLYQSPSQSISSKPPSRSWTTLPSTSGHPLSMISHDRTQPRADIDDDFDLELAMITGFEPISDDVDAFIRSRRQMVQDMTQRMITPSSLGKFSSFEKNRLDLDRPESSLYSTGRMTAHSNISTPVGLYISDQLRADVVSPTSVHLVWPEPSGSLVLDKIASYDIQKWEPAYSKWVSVAKAPSKVTDYTVTGLRSTDESGWWFRVVPLGRDAETSGAPYQMAKPIYPRSKNATVPSSVWGVEISAAPGLSNMNQRTIQVNWMKPSNDGGSDILGYRLLIYDADTGEDQELIVSPKSLCAKIDSLEAFHVFRITITAFNRIGDSIPVTSTVPLHPETPGLPPLPLPPSDFRAILTDHFDKEYSNCILSWKPPSSVSSSPVDFYVIEKWSSQSKQWIPFKKVPFDVFEIEITHLIDDVDYGFRIRSQNVTGLSEPLCLNTHIRPNLVKEKDTKALPPPAPGTPLELIELQTKQSVSKLKTATDVANRVMELCWSQPTFLTDEVGPIRGYVVEARRKGQDNWALLGRLPATRDRHWNIVFGPQTSGYTRTPNLPLSRPPSTLSDYIDKREVSLPHIISKAYPSTSMLPGEPKDYEFRLYSENEFGLSEPIYLRPKLRSPYEISKPRYDTDSALEYYELPTHLSPPRGPLRIETVPKAPLYHNKIQRDDDVATSEDLILRWKLPYDTTNISGYEVIYRTPYDTKWQPIGRTDLCDTSLIIPSSLLSDLPQTVHVGVRSVGDYFPGTIGRPYSETIEEVLSVPQSVFTSPSYLPKPYKTTKDAFSLRAPSEVRASVFKYTSEKDSPEEVAVAWRPPSIKSVDKHGLDSMPDSYLILARELGHSDWKEVQTIPSNITNTHIRSSLLPEGRDIYIGVAPVRGIQIGPIMSTLDTIKLSEPTSPGRLTSKSSLPFIFGEPLTTLPEGPDAIRVQWKPTKALLGKLPYKGIADYRLEMRRPHEMDWKPIGIPKYLDLMDGTLPISSPVEYKLDNLKPGERIELRVATRPSRTAPSIPVTDTLFYQFIPPY</sequence>
<feature type="domain" description="Fibronectin type-III" evidence="5">
    <location>
        <begin position="2147"/>
        <end position="2261"/>
    </location>
</feature>
<name>A0A4Z2D8P4_SCHJA</name>
<feature type="domain" description="Fibronectin type-III" evidence="5">
    <location>
        <begin position="5107"/>
        <end position="5203"/>
    </location>
</feature>
<feature type="domain" description="Fibronectin type-III" evidence="5">
    <location>
        <begin position="706"/>
        <end position="804"/>
    </location>
</feature>
<feature type="domain" description="Fibronectin type-III" evidence="5">
    <location>
        <begin position="3769"/>
        <end position="3874"/>
    </location>
</feature>
<feature type="domain" description="Fibronectin type-III" evidence="5">
    <location>
        <begin position="5209"/>
        <end position="5305"/>
    </location>
</feature>
<dbReference type="SUPFAM" id="SSF48726">
    <property type="entry name" value="Immunoglobulin"/>
    <property type="match status" value="16"/>
</dbReference>
<dbReference type="PRINTS" id="PR00014">
    <property type="entry name" value="FNTYPEIII"/>
</dbReference>
<dbReference type="EMBL" id="SKCS01000206">
    <property type="protein sequence ID" value="TNN12865.1"/>
    <property type="molecule type" value="Genomic_DNA"/>
</dbReference>
<keyword evidence="7" id="KW-1185">Reference proteome</keyword>
<evidence type="ECO:0000256" key="3">
    <source>
        <dbReference type="SAM" id="MobiDB-lite"/>
    </source>
</evidence>
<feature type="domain" description="Fibronectin type-III" evidence="5">
    <location>
        <begin position="4085"/>
        <end position="4185"/>
    </location>
</feature>
<feature type="domain" description="Fibronectin type-III" evidence="5">
    <location>
        <begin position="1215"/>
        <end position="1330"/>
    </location>
</feature>
<feature type="domain" description="Fibronectin type-III" evidence="5">
    <location>
        <begin position="1842"/>
        <end position="1954"/>
    </location>
</feature>
<dbReference type="InterPro" id="IPR003599">
    <property type="entry name" value="Ig_sub"/>
</dbReference>
<dbReference type="Proteomes" id="UP000311919">
    <property type="component" value="Unassembled WGS sequence"/>
</dbReference>
<dbReference type="InterPro" id="IPR013098">
    <property type="entry name" value="Ig_I-set"/>
</dbReference>
<dbReference type="Pfam" id="PF07679">
    <property type="entry name" value="I-set"/>
    <property type="match status" value="13"/>
</dbReference>
<feature type="domain" description="Fibronectin type-III" evidence="5">
    <location>
        <begin position="4777"/>
        <end position="4873"/>
    </location>
</feature>
<feature type="compositionally biased region" description="Polar residues" evidence="3">
    <location>
        <begin position="4884"/>
        <end position="4893"/>
    </location>
</feature>
<feature type="domain" description="Fibronectin type-III" evidence="5">
    <location>
        <begin position="2591"/>
        <end position="2689"/>
    </location>
</feature>
<feature type="domain" description="Fibronectin type-III" evidence="5">
    <location>
        <begin position="4431"/>
        <end position="4534"/>
    </location>
</feature>
<dbReference type="InterPro" id="IPR013783">
    <property type="entry name" value="Ig-like_fold"/>
</dbReference>
<evidence type="ECO:0000259" key="4">
    <source>
        <dbReference type="PROSITE" id="PS50835"/>
    </source>
</evidence>
<feature type="domain" description="Ig-like" evidence="4">
    <location>
        <begin position="1526"/>
        <end position="1619"/>
    </location>
</feature>
<dbReference type="OrthoDB" id="504170at2759"/>
<feature type="domain" description="Ig-like" evidence="4">
    <location>
        <begin position="113"/>
        <end position="204"/>
    </location>
</feature>
<feature type="domain" description="Fibronectin type-III" evidence="5">
    <location>
        <begin position="1747"/>
        <end position="1839"/>
    </location>
</feature>
<feature type="domain" description="Ig-like" evidence="4">
    <location>
        <begin position="3197"/>
        <end position="3287"/>
    </location>
</feature>
<feature type="domain" description="Fibronectin type-III" evidence="5">
    <location>
        <begin position="1628"/>
        <end position="1741"/>
    </location>
</feature>
<dbReference type="SMART" id="SM00060">
    <property type="entry name" value="FN3"/>
    <property type="match status" value="36"/>
</dbReference>
<dbReference type="SMART" id="SM00408">
    <property type="entry name" value="IGc2"/>
    <property type="match status" value="9"/>
</dbReference>
<dbReference type="FunFam" id="2.60.40.10:FF:000160">
    <property type="entry name" value="Titin a"/>
    <property type="match status" value="1"/>
</dbReference>
<feature type="domain" description="Fibronectin type-III" evidence="5">
    <location>
        <begin position="3097"/>
        <end position="3191"/>
    </location>
</feature>
<feature type="domain" description="Fibronectin type-III" evidence="5">
    <location>
        <begin position="3419"/>
        <end position="3523"/>
    </location>
</feature>
<feature type="domain" description="Fibronectin type-III" evidence="5">
    <location>
        <begin position="1115"/>
        <end position="1209"/>
    </location>
</feature>
<dbReference type="InterPro" id="IPR003961">
    <property type="entry name" value="FN3_dom"/>
</dbReference>
<feature type="domain" description="Fibronectin type-III" evidence="5">
    <location>
        <begin position="2491"/>
        <end position="2585"/>
    </location>
</feature>
<feature type="domain" description="Ig-like" evidence="4">
    <location>
        <begin position="910"/>
        <end position="1009"/>
    </location>
</feature>
<dbReference type="InterPro" id="IPR036116">
    <property type="entry name" value="FN3_sf"/>
</dbReference>
<feature type="domain" description="Fibronectin type-III" evidence="5">
    <location>
        <begin position="4190"/>
        <end position="4308"/>
    </location>
</feature>
<dbReference type="SMART" id="SM00409">
    <property type="entry name" value="IG"/>
    <property type="match status" value="15"/>
</dbReference>
<dbReference type="InterPro" id="IPR036179">
    <property type="entry name" value="Ig-like_dom_sf"/>
</dbReference>